<dbReference type="SMART" id="SM01359">
    <property type="entry name" value="A2M_N_2"/>
    <property type="match status" value="1"/>
</dbReference>
<dbReference type="Gene3D" id="2.20.130.20">
    <property type="match status" value="1"/>
</dbReference>
<evidence type="ECO:0000313" key="19">
    <source>
        <dbReference type="Proteomes" id="UP000824782"/>
    </source>
</evidence>
<evidence type="ECO:0000313" key="18">
    <source>
        <dbReference type="EMBL" id="KAG8582007.1"/>
    </source>
</evidence>
<dbReference type="Pfam" id="PF17791">
    <property type="entry name" value="MG3"/>
    <property type="match status" value="1"/>
</dbReference>
<evidence type="ECO:0000256" key="2">
    <source>
        <dbReference type="ARBA" id="ARBA00010952"/>
    </source>
</evidence>
<evidence type="ECO:0000256" key="5">
    <source>
        <dbReference type="ARBA" id="ARBA00022690"/>
    </source>
</evidence>
<protein>
    <recommendedName>
        <fullName evidence="14">CD109 antigen</fullName>
    </recommendedName>
</protein>
<dbReference type="FunFam" id="2.60.40.1930:FF:000001">
    <property type="entry name" value="CD109 isoform 3"/>
    <property type="match status" value="1"/>
</dbReference>
<dbReference type="Gene3D" id="2.60.40.10">
    <property type="entry name" value="Immunoglobulins"/>
    <property type="match status" value="1"/>
</dbReference>
<dbReference type="FunFam" id="2.60.40.10:FF:000155">
    <property type="entry name" value="complement C3 isoform X1"/>
    <property type="match status" value="1"/>
</dbReference>
<dbReference type="InterPro" id="IPR014756">
    <property type="entry name" value="Ig_E-set"/>
</dbReference>
<keyword evidence="4" id="KW-0336">GPI-anchor</keyword>
<dbReference type="InterPro" id="IPR011625">
    <property type="entry name" value="A2M_N_BRD"/>
</dbReference>
<dbReference type="InterPro" id="IPR001599">
    <property type="entry name" value="Macroglobln_a2"/>
</dbReference>
<dbReference type="Pfam" id="PF00207">
    <property type="entry name" value="A2M"/>
    <property type="match status" value="1"/>
</dbReference>
<dbReference type="InterPro" id="IPR047565">
    <property type="entry name" value="Alpha-macroglob_thiol-ester_cl"/>
</dbReference>
<dbReference type="Gene3D" id="2.60.40.1930">
    <property type="match status" value="2"/>
</dbReference>
<accession>A0AAV7CC28</accession>
<evidence type="ECO:0000256" key="8">
    <source>
        <dbReference type="ARBA" id="ARBA00023136"/>
    </source>
</evidence>
<organism evidence="18 19">
    <name type="scientific">Engystomops pustulosus</name>
    <name type="common">Tungara frog</name>
    <name type="synonym">Physalaemus pustulosus</name>
    <dbReference type="NCBI Taxonomy" id="76066"/>
    <lineage>
        <taxon>Eukaryota</taxon>
        <taxon>Metazoa</taxon>
        <taxon>Chordata</taxon>
        <taxon>Craniata</taxon>
        <taxon>Vertebrata</taxon>
        <taxon>Euteleostomi</taxon>
        <taxon>Amphibia</taxon>
        <taxon>Batrachia</taxon>
        <taxon>Anura</taxon>
        <taxon>Neobatrachia</taxon>
        <taxon>Hyloidea</taxon>
        <taxon>Leptodactylidae</taxon>
        <taxon>Leiuperinae</taxon>
        <taxon>Engystomops</taxon>
    </lineage>
</organism>
<sequence length="1325" mass="149913">MIFFNTTTLEFKSKSFSVFIETNSIFYKPGQEVKIRILSFSADLKPYTSTLDIQVMDPRGNLIEQWQEEIAELGVVSNAFQLSDNPPLGDWSIKVKLHQQLHYQTFTVTHYVLPKFEVLLSLPTHHTMKTGLLEGTVTARYTYGMKVRGKLTVSLHYNSFHLKKNNITKHFEINGVSKFSFTDLELKKLMRYEDKNRESLTFGGPVDVVVMVTEDLTGISLNETSSVYVVDKEYFIEFYNYPTVLKPTLNFTAYLKIQRYDGKDLTTEERRNKVSVTVTQSKMFFTDGMFNVISEGENDIELQQFLTYLVPKNNEIKFEIPLYADTAHLKIKAEFLDSVNSIDVDDVFASTSKMYLHIENTNHNVKVGVPFTFEVKSNIPLEAIKYLIVSRGDIVYFGLENSTSPTLIPQNSWTPEACLIVYHVMNNGTILSDVTTLTVHPNFENKISVSWNKVQTNPFDKVSLTINVTEPNSMVGLSVLDKSVMLLGDRQEITTKRVSDELRDYNTINTMRVTSPQQVFERCNIGVLTDAILEKEDEFDLFYVTDVKTYPRSDFLPTWNSVDFGGSRIRSYFPETWIWENIETRRQTSLQIDKVVPDTITTWITKAFVISENLGFGILETPVKLESFQPFFVSLSLPSYVTRGEQFVLKIVVFNYLEEDTEVSVTLDQSDAFEIHLSFIHPNRSQHTVLVPSQEGKTVFFPIKPIQLGEIPITVKATSFLASDAVTEKLIVKAEGIEHSFSQTLLLELINNKPQMISKSLNFTFPPDVVSGSEKAFITVVGDIIGPSAAKLHSLVQLPYGCGEQNMVRFAPIVFIMEYLTNTRQPNEHAPQLISYMKEGYQRELIYQREDGSFSAFGNDDPAGSTWLSAFVLRCFLKARQFILVDPVILHDTLTWLLTHQKKNGEFWEPGRIINTQLQGGNYSPVTLTAYIMSALIEYPGLLNSSQITAATNYLESQMNEVISDNYTLSLVTYALSLVGRNKAKEGLDLLNRRAEQNGDLRFWKSNIQRAPGWWQPSSVDIEVASYVLMSHVIQNRVSEGVAVMKWLSQQRNHFGGFSSTQDTVVALQAMSSFASKYSNSKPALHVSVEGNQTNSPSFRINSENYMMLQSKQIEVGKDINITIRAEGAGFAILQLHIIYNVRNSESQRARRSAASKDSFDLDVTVKDNIETLNSVTLNVCTRNAEIESNAPTGMAVLQVDLLSGFSLAPDGINLKYPIKKVETVDDKVNIYIDSLNQTEFCLNIPTTRSSNVGYTQDAFVSIIDYYEPGRRSVRNYNSEVMKTLSPCSFCKDECDTCLDGNHASQPSNGHCFCLLLFILCALFL</sequence>
<reference evidence="18" key="1">
    <citation type="thesis" date="2020" institute="ProQuest LLC" country="789 East Eisenhower Parkway, Ann Arbor, MI, USA">
        <title>Comparative Genomics and Chromosome Evolution.</title>
        <authorList>
            <person name="Mudd A.B."/>
        </authorList>
    </citation>
    <scope>NUCLEOTIDE SEQUENCE</scope>
    <source>
        <strain evidence="18">237g6f4</strain>
        <tissue evidence="18">Blood</tissue>
    </source>
</reference>
<proteinExistence type="inferred from homology"/>
<feature type="domain" description="Alpha-macroglobulin receptor-binding" evidence="17">
    <location>
        <begin position="1193"/>
        <end position="1277"/>
    </location>
</feature>
<keyword evidence="8" id="KW-0472">Membrane</keyword>
<dbReference type="InterPro" id="IPR050473">
    <property type="entry name" value="A2M/Complement_sys"/>
</dbReference>
<dbReference type="SMART" id="SM01360">
    <property type="entry name" value="A2M"/>
    <property type="match status" value="1"/>
</dbReference>
<dbReference type="Pfam" id="PF07703">
    <property type="entry name" value="A2M_BRD"/>
    <property type="match status" value="1"/>
</dbReference>
<keyword evidence="10" id="KW-0325">Glycoprotein</keyword>
<dbReference type="SUPFAM" id="SSF49410">
    <property type="entry name" value="Alpha-macroglobulin receptor domain"/>
    <property type="match status" value="1"/>
</dbReference>
<keyword evidence="11" id="KW-0449">Lipoprotein</keyword>
<gene>
    <name evidence="18" type="ORF">GDO81_007889</name>
</gene>
<comment type="function">
    <text evidence="12">Modulates negatively TGFB1 signaling in keratinocytes.</text>
</comment>
<evidence type="ECO:0000256" key="12">
    <source>
        <dbReference type="ARBA" id="ARBA00056820"/>
    </source>
</evidence>
<evidence type="ECO:0000256" key="9">
    <source>
        <dbReference type="ARBA" id="ARBA00023157"/>
    </source>
</evidence>
<evidence type="ECO:0000256" key="7">
    <source>
        <dbReference type="ARBA" id="ARBA00022900"/>
    </source>
</evidence>
<dbReference type="Gene3D" id="2.60.120.1540">
    <property type="match status" value="1"/>
</dbReference>
<evidence type="ECO:0000256" key="10">
    <source>
        <dbReference type="ARBA" id="ARBA00023180"/>
    </source>
</evidence>
<evidence type="ECO:0000256" key="14">
    <source>
        <dbReference type="ARBA" id="ARBA00069665"/>
    </source>
</evidence>
<keyword evidence="6" id="KW-0732">Signal</keyword>
<evidence type="ECO:0000259" key="15">
    <source>
        <dbReference type="SMART" id="SM01359"/>
    </source>
</evidence>
<dbReference type="InterPro" id="IPR011626">
    <property type="entry name" value="Alpha-macroglobulin_TED"/>
</dbReference>
<dbReference type="InterPro" id="IPR036595">
    <property type="entry name" value="A-macroglobulin_rcpt-bd_sf"/>
</dbReference>
<dbReference type="CDD" id="cd02897">
    <property type="entry name" value="A2M_2"/>
    <property type="match status" value="1"/>
</dbReference>
<dbReference type="Pfam" id="PF01835">
    <property type="entry name" value="MG2"/>
    <property type="match status" value="1"/>
</dbReference>
<keyword evidence="5" id="KW-0646">Protease inhibitor</keyword>
<dbReference type="Proteomes" id="UP000824782">
    <property type="component" value="Unassembled WGS sequence"/>
</dbReference>
<dbReference type="InterPro" id="IPR019742">
    <property type="entry name" value="MacrogloblnA2_CS"/>
</dbReference>
<dbReference type="PANTHER" id="PTHR11412">
    <property type="entry name" value="MACROGLOBULIN / COMPLEMENT"/>
    <property type="match status" value="1"/>
</dbReference>
<dbReference type="GO" id="GO:0098552">
    <property type="term" value="C:side of membrane"/>
    <property type="evidence" value="ECO:0007669"/>
    <property type="project" value="UniProtKB-KW"/>
</dbReference>
<keyword evidence="9" id="KW-1015">Disulfide bond</keyword>
<evidence type="ECO:0000256" key="13">
    <source>
        <dbReference type="ARBA" id="ARBA00063008"/>
    </source>
</evidence>
<dbReference type="PANTHER" id="PTHR11412:SF177">
    <property type="entry name" value="CD109 ANTIGEN"/>
    <property type="match status" value="1"/>
</dbReference>
<evidence type="ECO:0000259" key="16">
    <source>
        <dbReference type="SMART" id="SM01360"/>
    </source>
</evidence>
<evidence type="ECO:0000256" key="11">
    <source>
        <dbReference type="ARBA" id="ARBA00023288"/>
    </source>
</evidence>
<dbReference type="EMBL" id="WNYA01000003">
    <property type="protein sequence ID" value="KAG8582007.1"/>
    <property type="molecule type" value="Genomic_DNA"/>
</dbReference>
<evidence type="ECO:0000256" key="3">
    <source>
        <dbReference type="ARBA" id="ARBA00022475"/>
    </source>
</evidence>
<dbReference type="GO" id="GO:0004867">
    <property type="term" value="F:serine-type endopeptidase inhibitor activity"/>
    <property type="evidence" value="ECO:0007669"/>
    <property type="project" value="UniProtKB-KW"/>
</dbReference>
<comment type="subunit">
    <text evidence="13">Heterodimer; disulfide-linked. Interacts with TGFB1 and TGFBR1. Forms a heteromeric complex with TGFBR1, TGFBR2 and TGFBR3 in a ligand-independent manner.</text>
</comment>
<feature type="domain" description="Alpha-2-macroglobulin bait region" evidence="15">
    <location>
        <begin position="356"/>
        <end position="487"/>
    </location>
</feature>
<feature type="domain" description="Alpha-2-macroglobulin" evidence="16">
    <location>
        <begin position="576"/>
        <end position="667"/>
    </location>
</feature>
<dbReference type="Gene3D" id="2.60.40.690">
    <property type="entry name" value="Alpha-macroglobulin, receptor-binding domain"/>
    <property type="match status" value="1"/>
</dbReference>
<comment type="similarity">
    <text evidence="2">Belongs to the protease inhibitor I39 (alpha-2-macroglobulin) family.</text>
</comment>
<evidence type="ECO:0000256" key="1">
    <source>
        <dbReference type="ARBA" id="ARBA00004609"/>
    </source>
</evidence>
<dbReference type="Gene3D" id="1.50.10.20">
    <property type="match status" value="1"/>
</dbReference>
<keyword evidence="19" id="KW-1185">Reference proteome</keyword>
<evidence type="ECO:0000256" key="4">
    <source>
        <dbReference type="ARBA" id="ARBA00022622"/>
    </source>
</evidence>
<dbReference type="SUPFAM" id="SSF48239">
    <property type="entry name" value="Terpenoid cyclases/Protein prenyltransferases"/>
    <property type="match status" value="1"/>
</dbReference>
<dbReference type="Gene3D" id="2.60.40.1940">
    <property type="match status" value="1"/>
</dbReference>
<keyword evidence="3" id="KW-1003">Cell membrane</keyword>
<dbReference type="Gene3D" id="6.20.50.160">
    <property type="match status" value="1"/>
</dbReference>
<dbReference type="InterPro" id="IPR002890">
    <property type="entry name" value="MG2"/>
</dbReference>
<dbReference type="InterPro" id="IPR041555">
    <property type="entry name" value="MG3"/>
</dbReference>
<evidence type="ECO:0000259" key="17">
    <source>
        <dbReference type="SMART" id="SM01361"/>
    </source>
</evidence>
<dbReference type="SUPFAM" id="SSF81296">
    <property type="entry name" value="E set domains"/>
    <property type="match status" value="1"/>
</dbReference>
<keyword evidence="7" id="KW-0722">Serine protease inhibitor</keyword>
<dbReference type="InterPro" id="IPR041813">
    <property type="entry name" value="A2M_TED"/>
</dbReference>
<dbReference type="GO" id="GO:0005615">
    <property type="term" value="C:extracellular space"/>
    <property type="evidence" value="ECO:0007669"/>
    <property type="project" value="InterPro"/>
</dbReference>
<dbReference type="PROSITE" id="PS00477">
    <property type="entry name" value="ALPHA_2_MACROGLOBULIN"/>
    <property type="match status" value="1"/>
</dbReference>
<dbReference type="Pfam" id="PF07677">
    <property type="entry name" value="A2M_recep"/>
    <property type="match status" value="1"/>
</dbReference>
<dbReference type="InterPro" id="IPR009048">
    <property type="entry name" value="A-macroglobulin_rcpt-bd"/>
</dbReference>
<evidence type="ECO:0000256" key="6">
    <source>
        <dbReference type="ARBA" id="ARBA00022729"/>
    </source>
</evidence>
<comment type="caution">
    <text evidence="18">The sequence shown here is derived from an EMBL/GenBank/DDBJ whole genome shotgun (WGS) entry which is preliminary data.</text>
</comment>
<dbReference type="Pfam" id="PF07678">
    <property type="entry name" value="TED_complement"/>
    <property type="match status" value="1"/>
</dbReference>
<dbReference type="InterPro" id="IPR008930">
    <property type="entry name" value="Terpenoid_cyclase/PrenylTrfase"/>
</dbReference>
<name>A0AAV7CC28_ENGPU</name>
<dbReference type="InterPro" id="IPR013783">
    <property type="entry name" value="Ig-like_fold"/>
</dbReference>
<comment type="subcellular location">
    <subcellularLocation>
        <location evidence="1">Cell membrane</location>
        <topology evidence="1">Lipid-anchor</topology>
        <topology evidence="1">GPI-anchor</topology>
    </subcellularLocation>
</comment>
<dbReference type="GO" id="GO:0005886">
    <property type="term" value="C:plasma membrane"/>
    <property type="evidence" value="ECO:0007669"/>
    <property type="project" value="UniProtKB-SubCell"/>
</dbReference>
<dbReference type="SMART" id="SM01419">
    <property type="entry name" value="Thiol-ester_cl"/>
    <property type="match status" value="1"/>
</dbReference>
<dbReference type="SMART" id="SM01361">
    <property type="entry name" value="A2M_recep"/>
    <property type="match status" value="1"/>
</dbReference>
<dbReference type="FunFam" id="1.50.10.20:FF:000001">
    <property type="entry name" value="CD109 isoform 1"/>
    <property type="match status" value="1"/>
</dbReference>